<gene>
    <name evidence="3" type="ORF">AL553_005160</name>
    <name evidence="2" type="ORF">F0254_10015</name>
    <name evidence="1" type="ORF">GHY86_11495</name>
</gene>
<proteinExistence type="predicted"/>
<organism evidence="2 5">
    <name type="scientific">Vibrio alginolyticus</name>
    <dbReference type="NCBI Taxonomy" id="663"/>
    <lineage>
        <taxon>Bacteria</taxon>
        <taxon>Pseudomonadati</taxon>
        <taxon>Pseudomonadota</taxon>
        <taxon>Gammaproteobacteria</taxon>
        <taxon>Vibrionales</taxon>
        <taxon>Vibrionaceae</taxon>
        <taxon>Vibrio</taxon>
    </lineage>
</organism>
<protein>
    <submittedName>
        <fullName evidence="2">Uncharacterized protein</fullName>
    </submittedName>
</protein>
<reference evidence="3 4" key="1">
    <citation type="submission" date="2017-12" db="EMBL/GenBank/DDBJ databases">
        <title>FDA dAtabase for Regulatory Grade micrObial Sequences (FDA-ARGOS): Supporting development and validation of Infectious Disease Dx tests.</title>
        <authorList>
            <person name="Hoffmann M."/>
            <person name="Allard M."/>
            <person name="Evans P."/>
            <person name="Brown E."/>
            <person name="Tallon L.J."/>
            <person name="Sadzewicz L."/>
            <person name="Sengamalay N."/>
            <person name="Ott S."/>
            <person name="Godinez A."/>
            <person name="Nagaraj S."/>
            <person name="Vavikolanu K."/>
            <person name="Aluvathingal J."/>
            <person name="Nadendla S."/>
            <person name="Hobson J."/>
            <person name="Sichtig H."/>
        </authorList>
    </citation>
    <scope>NUCLEOTIDE SEQUENCE [LARGE SCALE GENOMIC DNA]</scope>
    <source>
        <strain evidence="4">ATCC 17749</strain>
        <strain evidence="3">FDAARGOS_97</strain>
    </source>
</reference>
<reference evidence="1" key="3">
    <citation type="submission" date="2019-11" db="EMBL/GenBank/DDBJ databases">
        <authorList>
            <consortium name="PulseNet: The National Subtyping Network for Foodborne Disease Surveillance"/>
            <person name="Tarr C.L."/>
            <person name="Trees E."/>
            <person name="Katz L.S."/>
            <person name="Carleton-Romer H.A."/>
            <person name="Stroika S."/>
            <person name="Kucerova Z."/>
            <person name="Roache K.F."/>
            <person name="Sabol A.L."/>
            <person name="Besser J."/>
            <person name="Gerner-Smidt P."/>
        </authorList>
    </citation>
    <scope>NUCLEOTIDE SEQUENCE</scope>
    <source>
        <strain evidence="1">PNUSAV001129</strain>
    </source>
</reference>
<dbReference type="EMBL" id="AAXMUW010000019">
    <property type="protein sequence ID" value="EGQ9135762.1"/>
    <property type="molecule type" value="Genomic_DNA"/>
</dbReference>
<dbReference type="Proteomes" id="UP000532247">
    <property type="component" value="Unassembled WGS sequence"/>
</dbReference>
<name>A0A7Y4B216_VIBAL</name>
<comment type="caution">
    <text evidence="2">The sequence shown here is derived from an EMBL/GenBank/DDBJ whole genome shotgun (WGS) entry which is preliminary data.</text>
</comment>
<evidence type="ECO:0000313" key="1">
    <source>
        <dbReference type="EMBL" id="EGQ9135762.1"/>
    </source>
</evidence>
<evidence type="ECO:0000313" key="3">
    <source>
        <dbReference type="EMBL" id="PNP25872.1"/>
    </source>
</evidence>
<evidence type="ECO:0000313" key="5">
    <source>
        <dbReference type="Proteomes" id="UP000532247"/>
    </source>
</evidence>
<dbReference type="EMBL" id="VTYF01000004">
    <property type="protein sequence ID" value="NOI09199.1"/>
    <property type="molecule type" value="Genomic_DNA"/>
</dbReference>
<dbReference type="AlphaFoldDB" id="A0A7Y4B216"/>
<evidence type="ECO:0000313" key="2">
    <source>
        <dbReference type="EMBL" id="NOI09199.1"/>
    </source>
</evidence>
<dbReference type="Proteomes" id="UP000714625">
    <property type="component" value="Unassembled WGS sequence"/>
</dbReference>
<reference evidence="2 5" key="2">
    <citation type="submission" date="2019-09" db="EMBL/GenBank/DDBJ databases">
        <title>Draft genome sequencing and comparative genomics of hatchery-associated Vibrios.</title>
        <authorList>
            <person name="Kehlet-Delgado H."/>
            <person name="Mueller R.S."/>
        </authorList>
    </citation>
    <scope>NUCLEOTIDE SEQUENCE [LARGE SCALE GENOMIC DNA]</scope>
    <source>
        <strain evidence="2 5">081416A</strain>
    </source>
</reference>
<dbReference type="EMBL" id="LOSN02000001">
    <property type="protein sequence ID" value="PNP25872.1"/>
    <property type="molecule type" value="Genomic_DNA"/>
</dbReference>
<keyword evidence="4" id="KW-1185">Reference proteome</keyword>
<sequence length="68" mass="8170">MVLPHCLRAQSSPLRVVGTLDLQFRNNFDNQVCSNGGSQDYREERRKNHLFLRQITNFFFTFLRTHWI</sequence>
<dbReference type="Proteomes" id="UP000054316">
    <property type="component" value="Unassembled WGS sequence"/>
</dbReference>
<accession>A0A7Y4B216</accession>
<evidence type="ECO:0000313" key="4">
    <source>
        <dbReference type="Proteomes" id="UP000054316"/>
    </source>
</evidence>